<gene>
    <name evidence="9 16" type="primary">gpmI</name>
    <name evidence="16" type="ORF">KUV50_17685</name>
</gene>
<evidence type="ECO:0000256" key="5">
    <source>
        <dbReference type="ARBA" id="ARBA00022723"/>
    </source>
</evidence>
<dbReference type="Gene3D" id="3.40.720.10">
    <property type="entry name" value="Alkaline Phosphatase, subunit A"/>
    <property type="match status" value="1"/>
</dbReference>
<dbReference type="PANTHER" id="PTHR31637">
    <property type="entry name" value="2,3-BISPHOSPHOGLYCERATE-INDEPENDENT PHOSPHOGLYCERATE MUTASE"/>
    <property type="match status" value="1"/>
</dbReference>
<feature type="binding site" evidence="9 13">
    <location>
        <position position="456"/>
    </location>
    <ligand>
        <name>Mn(2+)</name>
        <dbReference type="ChEBI" id="CHEBI:29035"/>
        <label>1</label>
    </ligand>
</feature>
<evidence type="ECO:0000256" key="4">
    <source>
        <dbReference type="ARBA" id="ARBA00008819"/>
    </source>
</evidence>
<feature type="binding site" evidence="9 12">
    <location>
        <position position="330"/>
    </location>
    <ligand>
        <name>substrate</name>
    </ligand>
</feature>
<evidence type="ECO:0000256" key="12">
    <source>
        <dbReference type="PIRSR" id="PIRSR001492-2"/>
    </source>
</evidence>
<feature type="binding site" evidence="9 12">
    <location>
        <position position="121"/>
    </location>
    <ligand>
        <name>substrate</name>
    </ligand>
</feature>
<keyword evidence="8 9" id="KW-0413">Isomerase</keyword>
<feature type="binding site" evidence="9 13">
    <location>
        <position position="438"/>
    </location>
    <ligand>
        <name>Mn(2+)</name>
        <dbReference type="ChEBI" id="CHEBI:29035"/>
        <label>2</label>
    </ligand>
</feature>
<comment type="caution">
    <text evidence="16">The sequence shown here is derived from an EMBL/GenBank/DDBJ whole genome shotgun (WGS) entry which is preliminary data.</text>
</comment>
<dbReference type="Pfam" id="PF06415">
    <property type="entry name" value="iPGM_N"/>
    <property type="match status" value="1"/>
</dbReference>
<evidence type="ECO:0000256" key="6">
    <source>
        <dbReference type="ARBA" id="ARBA00023152"/>
    </source>
</evidence>
<dbReference type="GO" id="GO:0006007">
    <property type="term" value="P:glucose catabolic process"/>
    <property type="evidence" value="ECO:0007669"/>
    <property type="project" value="InterPro"/>
</dbReference>
<evidence type="ECO:0000256" key="9">
    <source>
        <dbReference type="HAMAP-Rule" id="MF_01038"/>
    </source>
</evidence>
<comment type="pathway">
    <text evidence="3 9">Carbohydrate degradation; glycolysis; pyruvate from D-glyceraldehyde 3-phosphate: step 3/5.</text>
</comment>
<dbReference type="InterPro" id="IPR017850">
    <property type="entry name" value="Alkaline_phosphatase_core_sf"/>
</dbReference>
<dbReference type="FunFam" id="3.40.1450.10:FF:000002">
    <property type="entry name" value="2,3-bisphosphoglycerate-independent phosphoglycerate mutase"/>
    <property type="match status" value="1"/>
</dbReference>
<feature type="domain" description="BPG-independent PGAM N-terminal" evidence="15">
    <location>
        <begin position="80"/>
        <end position="292"/>
    </location>
</feature>
<accession>A0A953I2C9</accession>
<dbReference type="InterPro" id="IPR005995">
    <property type="entry name" value="Pgm_bpd_ind"/>
</dbReference>
<evidence type="ECO:0000256" key="8">
    <source>
        <dbReference type="ARBA" id="ARBA00023235"/>
    </source>
</evidence>
<dbReference type="GO" id="GO:0005829">
    <property type="term" value="C:cytosol"/>
    <property type="evidence" value="ECO:0007669"/>
    <property type="project" value="TreeGrafter"/>
</dbReference>
<feature type="binding site" evidence="9 13">
    <location>
        <position position="60"/>
    </location>
    <ligand>
        <name>Mn(2+)</name>
        <dbReference type="ChEBI" id="CHEBI:29035"/>
        <label>2</label>
    </ligand>
</feature>
<feature type="active site" description="Phosphoserine intermediate" evidence="9 11">
    <location>
        <position position="60"/>
    </location>
</feature>
<feature type="binding site" evidence="9 12">
    <location>
        <begin position="257"/>
        <end position="260"/>
    </location>
    <ligand>
        <name>substrate</name>
    </ligand>
</feature>
<keyword evidence="5 9" id="KW-0479">Metal-binding</keyword>
<evidence type="ECO:0000256" key="13">
    <source>
        <dbReference type="PIRSR" id="PIRSR001492-3"/>
    </source>
</evidence>
<dbReference type="SUPFAM" id="SSF53649">
    <property type="entry name" value="Alkaline phosphatase-like"/>
    <property type="match status" value="1"/>
</dbReference>
<evidence type="ECO:0000259" key="15">
    <source>
        <dbReference type="Pfam" id="PF06415"/>
    </source>
</evidence>
<dbReference type="PIRSF" id="PIRSF001492">
    <property type="entry name" value="IPGAM"/>
    <property type="match status" value="1"/>
</dbReference>
<dbReference type="CDD" id="cd16010">
    <property type="entry name" value="iPGM"/>
    <property type="match status" value="1"/>
</dbReference>
<feature type="binding site" evidence="9 12">
    <location>
        <begin position="150"/>
        <end position="151"/>
    </location>
    <ligand>
        <name>substrate</name>
    </ligand>
</feature>
<dbReference type="Gene3D" id="3.40.1450.10">
    <property type="entry name" value="BPG-independent phosphoglycerate mutase, domain B"/>
    <property type="match status" value="1"/>
</dbReference>
<evidence type="ECO:0000256" key="7">
    <source>
        <dbReference type="ARBA" id="ARBA00023211"/>
    </source>
</evidence>
<dbReference type="PANTHER" id="PTHR31637:SF0">
    <property type="entry name" value="2,3-BISPHOSPHOGLYCERATE-INDEPENDENT PHOSPHOGLYCERATE MUTASE"/>
    <property type="match status" value="1"/>
</dbReference>
<sequence length="506" mass="56154">MKKNLLMILDGWGIGPDKDRSAIAQANTPYVDSLYERYPHAELVTYGEKVGLPEGQMGNSEVGHLNIGAGRIVYQELARINKAISEGTFAQEDAIQHLIKYCHENKEPVHLMGLLSDGGVHSHIDHFLAAVDVFSEQGIPVYIHCFLDGRDTDPNGGVGYLERLQDHIQDKNAQIATVVGRYYAMDRDNRWERTSEAYQLIVHGVGEKTSDVVEAVKASYENGITDEFVQPLVVTDEKGAAIGSLKPNNACFFINFRTDRPRQLVSALTQKEYAEQNMKPLDLYMVTMARYNQAFEGIHVVYDKKDIENTLGEVLADQGKSQLRIAETEKYPHVTFFFSGGREKPFKNESRILVHSPKVATYDLQPEMSAVGITEKVIEDMGTNQPDFICLNFANADMVGHTGVFEAAVKAVETVDQCAKRVCEAALEAGYSVIVIADHGNSDYMVNEDGSPNTAHTTNPVPIFYLDENPRYSTIKNGKLGDVAPTILTLMELNVPDEMTGDVLVQ</sequence>
<proteinExistence type="inferred from homology"/>
<evidence type="ECO:0000313" key="16">
    <source>
        <dbReference type="EMBL" id="MBY5959987.1"/>
    </source>
</evidence>
<organism evidence="16 17">
    <name type="scientific">Membranihabitans marinus</name>
    <dbReference type="NCBI Taxonomy" id="1227546"/>
    <lineage>
        <taxon>Bacteria</taxon>
        <taxon>Pseudomonadati</taxon>
        <taxon>Bacteroidota</taxon>
        <taxon>Saprospiria</taxon>
        <taxon>Saprospirales</taxon>
        <taxon>Saprospiraceae</taxon>
        <taxon>Membranihabitans</taxon>
    </lineage>
</organism>
<dbReference type="Pfam" id="PF01676">
    <property type="entry name" value="Metalloenzyme"/>
    <property type="match status" value="1"/>
</dbReference>
<dbReference type="InterPro" id="IPR036646">
    <property type="entry name" value="PGAM_B_sf"/>
</dbReference>
<keyword evidence="17" id="KW-1185">Reference proteome</keyword>
<dbReference type="RefSeq" id="WP_222581523.1">
    <property type="nucleotide sequence ID" value="NZ_JAHVHU010000020.1"/>
</dbReference>
<comment type="function">
    <text evidence="2 9">Catalyzes the interconversion of 2-phosphoglycerate and 3-phosphoglycerate.</text>
</comment>
<feature type="binding site" evidence="9 12">
    <location>
        <position position="181"/>
    </location>
    <ligand>
        <name>substrate</name>
    </ligand>
</feature>
<dbReference type="EC" id="5.4.2.12" evidence="9 10"/>
<evidence type="ECO:0000313" key="17">
    <source>
        <dbReference type="Proteomes" id="UP000753961"/>
    </source>
</evidence>
<dbReference type="InterPro" id="IPR011258">
    <property type="entry name" value="BPG-indep_PGM_N"/>
</dbReference>
<feature type="binding site" evidence="9 13">
    <location>
        <position position="397"/>
    </location>
    <ligand>
        <name>Mn(2+)</name>
        <dbReference type="ChEBI" id="CHEBI:29035"/>
        <label>1</label>
    </ligand>
</feature>
<dbReference type="GO" id="GO:0006096">
    <property type="term" value="P:glycolytic process"/>
    <property type="evidence" value="ECO:0007669"/>
    <property type="project" value="UniProtKB-UniRule"/>
</dbReference>
<evidence type="ECO:0000256" key="2">
    <source>
        <dbReference type="ARBA" id="ARBA00002315"/>
    </source>
</evidence>
<dbReference type="NCBIfam" id="TIGR01307">
    <property type="entry name" value="pgm_bpd_ind"/>
    <property type="match status" value="1"/>
</dbReference>
<comment type="catalytic activity">
    <reaction evidence="1 9">
        <text>(2R)-2-phosphoglycerate = (2R)-3-phosphoglycerate</text>
        <dbReference type="Rhea" id="RHEA:15901"/>
        <dbReference type="ChEBI" id="CHEBI:58272"/>
        <dbReference type="ChEBI" id="CHEBI:58289"/>
        <dbReference type="EC" id="5.4.2.12"/>
    </reaction>
</comment>
<reference evidence="16" key="1">
    <citation type="submission" date="2021-06" db="EMBL/GenBank/DDBJ databases">
        <title>44 bacteria genomes isolated from Dapeng, Shenzhen.</title>
        <authorList>
            <person name="Zheng W."/>
            <person name="Yu S."/>
            <person name="Huang Y."/>
        </authorList>
    </citation>
    <scope>NUCLEOTIDE SEQUENCE</scope>
    <source>
        <strain evidence="16">DP5N28-2</strain>
    </source>
</reference>
<evidence type="ECO:0000256" key="3">
    <source>
        <dbReference type="ARBA" id="ARBA00004798"/>
    </source>
</evidence>
<evidence type="ECO:0000259" key="14">
    <source>
        <dbReference type="Pfam" id="PF01676"/>
    </source>
</evidence>
<evidence type="ECO:0000256" key="1">
    <source>
        <dbReference type="ARBA" id="ARBA00000370"/>
    </source>
</evidence>
<dbReference type="Proteomes" id="UP000753961">
    <property type="component" value="Unassembled WGS sequence"/>
</dbReference>
<feature type="domain" description="Metalloenzyme" evidence="14">
    <location>
        <begin position="2"/>
        <end position="494"/>
    </location>
</feature>
<comment type="subunit">
    <text evidence="9">Monomer.</text>
</comment>
<protein>
    <recommendedName>
        <fullName evidence="9 10">2,3-bisphosphoglycerate-independent phosphoglycerate mutase</fullName>
        <shortName evidence="9">BPG-independent PGAM</shortName>
        <shortName evidence="9">Phosphoglyceromutase</shortName>
        <shortName evidence="9">iPGM</shortName>
        <ecNumber evidence="9 10">5.4.2.12</ecNumber>
    </recommendedName>
</protein>
<keyword evidence="6 9" id="KW-0324">Glycolysis</keyword>
<feature type="binding site" evidence="9 12">
    <location>
        <position position="187"/>
    </location>
    <ligand>
        <name>substrate</name>
    </ligand>
</feature>
<keyword evidence="7 9" id="KW-0464">Manganese</keyword>
<feature type="binding site" evidence="9 13">
    <location>
        <position position="439"/>
    </location>
    <ligand>
        <name>Mn(2+)</name>
        <dbReference type="ChEBI" id="CHEBI:29035"/>
        <label>2</label>
    </ligand>
</feature>
<evidence type="ECO:0000256" key="10">
    <source>
        <dbReference type="NCBIfam" id="TIGR01307"/>
    </source>
</evidence>
<feature type="binding site" evidence="9 13">
    <location>
        <position position="401"/>
    </location>
    <ligand>
        <name>Mn(2+)</name>
        <dbReference type="ChEBI" id="CHEBI:29035"/>
        <label>1</label>
    </ligand>
</feature>
<dbReference type="GO" id="GO:0030145">
    <property type="term" value="F:manganese ion binding"/>
    <property type="evidence" value="ECO:0007669"/>
    <property type="project" value="UniProtKB-UniRule"/>
</dbReference>
<comment type="cofactor">
    <cofactor evidence="9">
        <name>Mn(2+)</name>
        <dbReference type="ChEBI" id="CHEBI:29035"/>
    </cofactor>
    <text evidence="9">Binds 2 manganese ions per subunit.</text>
</comment>
<dbReference type="HAMAP" id="MF_01038">
    <property type="entry name" value="GpmI"/>
    <property type="match status" value="1"/>
</dbReference>
<dbReference type="EMBL" id="JAHVHU010000020">
    <property type="protein sequence ID" value="MBY5959987.1"/>
    <property type="molecule type" value="Genomic_DNA"/>
</dbReference>
<feature type="binding site" evidence="9 13">
    <location>
        <position position="10"/>
    </location>
    <ligand>
        <name>Mn(2+)</name>
        <dbReference type="ChEBI" id="CHEBI:29035"/>
        <label>2</label>
    </ligand>
</feature>
<name>A0A953I2C9_9BACT</name>
<evidence type="ECO:0000256" key="11">
    <source>
        <dbReference type="PIRSR" id="PIRSR001492-1"/>
    </source>
</evidence>
<dbReference type="InterPro" id="IPR006124">
    <property type="entry name" value="Metalloenzyme"/>
</dbReference>
<comment type="similarity">
    <text evidence="4 9">Belongs to the BPG-independent phosphoglycerate mutase family.</text>
</comment>
<dbReference type="GO" id="GO:0004619">
    <property type="term" value="F:phosphoglycerate mutase activity"/>
    <property type="evidence" value="ECO:0007669"/>
    <property type="project" value="UniProtKB-UniRule"/>
</dbReference>
<dbReference type="AlphaFoldDB" id="A0A953I2C9"/>
<dbReference type="SUPFAM" id="SSF64158">
    <property type="entry name" value="2,3-Bisphosphoglycerate-independent phosphoglycerate mutase, substrate-binding domain"/>
    <property type="match status" value="1"/>
</dbReference>